<protein>
    <recommendedName>
        <fullName evidence="8">GATA transcription factor</fullName>
    </recommendedName>
</protein>
<dbReference type="PROSITE" id="PS00344">
    <property type="entry name" value="GATA_ZN_FINGER_1"/>
    <property type="match status" value="1"/>
</dbReference>
<dbReference type="HOGENOM" id="CLU_045755_4_1_1"/>
<sequence>MQGGFPLEMECQGVEDFVEDILDFPIEENGGSCNGEETENQTENEAADPASATDLSVPSEAAAELEWLSLFVEDSFSEFPYASGSMVPRNPSEKNRFSPKPISEKLSLAFERPQVPGRARSKRLRSDRVWWLKDSSSSPCLIFKNPFRNADLFYCLQKPPSKTQNRPVKKKPPPENQQRRCSHCLVQKTPQWRAGPLGSKTLCNACGVRYKSGRLLPEYRPAGSPTFLSEIHSNSHRKVLEMRKKKELQKRDSGTSVVETC</sequence>
<evidence type="ECO:0000256" key="1">
    <source>
        <dbReference type="ARBA" id="ARBA00004123"/>
    </source>
</evidence>
<dbReference type="GO" id="GO:0000976">
    <property type="term" value="F:transcription cis-regulatory region binding"/>
    <property type="evidence" value="ECO:0000318"/>
    <property type="project" value="GO_Central"/>
</dbReference>
<evidence type="ECO:0000256" key="8">
    <source>
        <dbReference type="PIRNR" id="PIRNR016992"/>
    </source>
</evidence>
<evidence type="ECO:0000313" key="13">
    <source>
        <dbReference type="Proteomes" id="UP000017836"/>
    </source>
</evidence>
<dbReference type="InterPro" id="IPR016679">
    <property type="entry name" value="TF_GATA_pln"/>
</dbReference>
<comment type="similarity">
    <text evidence="2 8">Belongs to the type IV zinc-finger family. Class A subfamily.</text>
</comment>
<comment type="function">
    <text evidence="8">Transcriptional activator that specifically binds 5'-GATA-3' or 5'-GAT-3' motifs within gene promoters.</text>
</comment>
<keyword evidence="7 8" id="KW-0539">Nucleus</keyword>
<dbReference type="InterPro" id="IPR051140">
    <property type="entry name" value="GATA_TF"/>
</dbReference>
<dbReference type="PANTHER" id="PTHR45658:SF92">
    <property type="entry name" value="GATA TRANSCRIPTION FACTOR 5"/>
    <property type="match status" value="1"/>
</dbReference>
<feature type="domain" description="GATA-type" evidence="11">
    <location>
        <begin position="175"/>
        <end position="211"/>
    </location>
</feature>
<dbReference type="GO" id="GO:0008270">
    <property type="term" value="F:zinc ion binding"/>
    <property type="evidence" value="ECO:0007669"/>
    <property type="project" value="UniProtKB-KW"/>
</dbReference>
<reference evidence="13" key="1">
    <citation type="journal article" date="2013" name="Science">
        <title>The Amborella genome and the evolution of flowering plants.</title>
        <authorList>
            <consortium name="Amborella Genome Project"/>
        </authorList>
    </citation>
    <scope>NUCLEOTIDE SEQUENCE [LARGE SCALE GENOMIC DNA]</scope>
</reference>
<name>W1NM81_AMBTC</name>
<dbReference type="GO" id="GO:0030154">
    <property type="term" value="P:cell differentiation"/>
    <property type="evidence" value="ECO:0000318"/>
    <property type="project" value="GO_Central"/>
</dbReference>
<dbReference type="EMBL" id="KI397142">
    <property type="protein sequence ID" value="ERM96340.1"/>
    <property type="molecule type" value="Genomic_DNA"/>
</dbReference>
<dbReference type="InterPro" id="IPR000679">
    <property type="entry name" value="Znf_GATA"/>
</dbReference>
<dbReference type="CDD" id="cd00202">
    <property type="entry name" value="ZnF_GATA"/>
    <property type="match status" value="1"/>
</dbReference>
<dbReference type="eggNOG" id="KOG1601">
    <property type="taxonomic scope" value="Eukaryota"/>
</dbReference>
<evidence type="ECO:0000256" key="9">
    <source>
        <dbReference type="PROSITE-ProRule" id="PRU00094"/>
    </source>
</evidence>
<evidence type="ECO:0000256" key="5">
    <source>
        <dbReference type="ARBA" id="ARBA00022833"/>
    </source>
</evidence>
<keyword evidence="5" id="KW-0862">Zinc</keyword>
<dbReference type="FunFam" id="3.30.50.10:FF:000018">
    <property type="entry name" value="GATA transcription factor"/>
    <property type="match status" value="1"/>
</dbReference>
<accession>W1NM81</accession>
<dbReference type="GO" id="GO:0045893">
    <property type="term" value="P:positive regulation of DNA-templated transcription"/>
    <property type="evidence" value="ECO:0007669"/>
    <property type="project" value="InterPro"/>
</dbReference>
<comment type="subcellular location">
    <subcellularLocation>
        <location evidence="1 8">Nucleus</location>
    </subcellularLocation>
</comment>
<evidence type="ECO:0000259" key="11">
    <source>
        <dbReference type="PROSITE" id="PS50114"/>
    </source>
</evidence>
<feature type="region of interest" description="Disordered" evidence="10">
    <location>
        <begin position="161"/>
        <end position="181"/>
    </location>
</feature>
<keyword evidence="6 8" id="KW-0010">Activator</keyword>
<dbReference type="Pfam" id="PF00320">
    <property type="entry name" value="GATA"/>
    <property type="match status" value="1"/>
</dbReference>
<dbReference type="Gene3D" id="3.30.50.10">
    <property type="entry name" value="Erythroid Transcription Factor GATA-1, subunit A"/>
    <property type="match status" value="1"/>
</dbReference>
<dbReference type="Gramene" id="ERM96340">
    <property type="protein sequence ID" value="ERM96340"/>
    <property type="gene ID" value="AMTR_s00001p00210810"/>
</dbReference>
<dbReference type="SUPFAM" id="SSF57716">
    <property type="entry name" value="Glucocorticoid receptor-like (DNA-binding domain)"/>
    <property type="match status" value="1"/>
</dbReference>
<dbReference type="SMART" id="SM00401">
    <property type="entry name" value="ZnF_GATA"/>
    <property type="match status" value="1"/>
</dbReference>
<keyword evidence="13" id="KW-1185">Reference proteome</keyword>
<keyword evidence="8" id="KW-0804">Transcription</keyword>
<gene>
    <name evidence="12" type="ORF">AMTR_s00001p00210810</name>
</gene>
<proteinExistence type="inferred from homology"/>
<dbReference type="GO" id="GO:0005634">
    <property type="term" value="C:nucleus"/>
    <property type="evidence" value="ECO:0000318"/>
    <property type="project" value="GO_Central"/>
</dbReference>
<dbReference type="GO" id="GO:0006357">
    <property type="term" value="P:regulation of transcription by RNA polymerase II"/>
    <property type="evidence" value="ECO:0000318"/>
    <property type="project" value="GO_Central"/>
</dbReference>
<evidence type="ECO:0000256" key="7">
    <source>
        <dbReference type="ARBA" id="ARBA00023242"/>
    </source>
</evidence>
<dbReference type="InterPro" id="IPR013088">
    <property type="entry name" value="Znf_NHR/GATA"/>
</dbReference>
<keyword evidence="3" id="KW-0479">Metal-binding</keyword>
<dbReference type="STRING" id="13333.W1NM81"/>
<feature type="compositionally biased region" description="Acidic residues" evidence="10">
    <location>
        <begin position="36"/>
        <end position="46"/>
    </location>
</feature>
<dbReference type="AlphaFoldDB" id="W1NM81"/>
<evidence type="ECO:0000256" key="10">
    <source>
        <dbReference type="SAM" id="MobiDB-lite"/>
    </source>
</evidence>
<keyword evidence="4 9" id="KW-0863">Zinc-finger</keyword>
<organism evidence="12 13">
    <name type="scientific">Amborella trichopoda</name>
    <dbReference type="NCBI Taxonomy" id="13333"/>
    <lineage>
        <taxon>Eukaryota</taxon>
        <taxon>Viridiplantae</taxon>
        <taxon>Streptophyta</taxon>
        <taxon>Embryophyta</taxon>
        <taxon>Tracheophyta</taxon>
        <taxon>Spermatophyta</taxon>
        <taxon>Magnoliopsida</taxon>
        <taxon>Amborellales</taxon>
        <taxon>Amborellaceae</taxon>
        <taxon>Amborella</taxon>
    </lineage>
</organism>
<keyword evidence="8" id="KW-0805">Transcription regulation</keyword>
<evidence type="ECO:0000256" key="2">
    <source>
        <dbReference type="ARBA" id="ARBA00005694"/>
    </source>
</evidence>
<evidence type="ECO:0000256" key="3">
    <source>
        <dbReference type="ARBA" id="ARBA00022723"/>
    </source>
</evidence>
<feature type="region of interest" description="Disordered" evidence="10">
    <location>
        <begin position="25"/>
        <end position="56"/>
    </location>
</feature>
<evidence type="ECO:0000256" key="4">
    <source>
        <dbReference type="ARBA" id="ARBA00022771"/>
    </source>
</evidence>
<keyword evidence="8" id="KW-0238">DNA-binding</keyword>
<evidence type="ECO:0000256" key="6">
    <source>
        <dbReference type="ARBA" id="ARBA00023159"/>
    </source>
</evidence>
<dbReference type="PIRSF" id="PIRSF016992">
    <property type="entry name" value="TF_GATA_plant"/>
    <property type="match status" value="1"/>
</dbReference>
<dbReference type="Proteomes" id="UP000017836">
    <property type="component" value="Unassembled WGS sequence"/>
</dbReference>
<evidence type="ECO:0000313" key="12">
    <source>
        <dbReference type="EMBL" id="ERM96340.1"/>
    </source>
</evidence>
<dbReference type="PROSITE" id="PS50114">
    <property type="entry name" value="GATA_ZN_FINGER_2"/>
    <property type="match status" value="1"/>
</dbReference>
<dbReference type="PANTHER" id="PTHR45658">
    <property type="entry name" value="GATA TRANSCRIPTION FACTOR"/>
    <property type="match status" value="1"/>
</dbReference>